<evidence type="ECO:0000256" key="1">
    <source>
        <dbReference type="SAM" id="MobiDB-lite"/>
    </source>
</evidence>
<keyword evidence="2" id="KW-0732">Signal</keyword>
<feature type="region of interest" description="Disordered" evidence="1">
    <location>
        <begin position="336"/>
        <end position="369"/>
    </location>
</feature>
<proteinExistence type="predicted"/>
<dbReference type="HOGENOM" id="CLU_413300_0_0_1"/>
<organism evidence="3 4">
    <name type="scientific">Sclerotinia borealis (strain F-4128)</name>
    <dbReference type="NCBI Taxonomy" id="1432307"/>
    <lineage>
        <taxon>Eukaryota</taxon>
        <taxon>Fungi</taxon>
        <taxon>Dikarya</taxon>
        <taxon>Ascomycota</taxon>
        <taxon>Pezizomycotina</taxon>
        <taxon>Leotiomycetes</taxon>
        <taxon>Helotiales</taxon>
        <taxon>Sclerotiniaceae</taxon>
        <taxon>Sclerotinia</taxon>
    </lineage>
</organism>
<sequence>MNLFFSILLFTVALVAAATSGRDASTSFINAMHNEVRALSDGGLSLSTSLVTANNVVVATASAVLNSSLVSTAVDQASAAALTSDGFPPIGPGHSNIHSSSHDSTTVVISTVTLVPITSTEVAPFSSSSLSAVDSSKAALISSTDFSASTSHEAPSTSDLTQSSAVQSSTSQSLIIQPSPLQSSAAPSYTSEPLGQSSTLQPSTVQSSTAESSIVQSSAAETSAALSAAQSSEAPSYTAQPSVIESSESGQSSAAQSYTAESSATESSAESGTSQVSAAPTFPTFSSSNAPFANSTASLVQSSGYYGTAPSIATAPVTSASSPSSSSVSVIVGTPQSIISNSSPSTPASDSIGATETSTTSTTTITSTTTRTGTITTTITRSSADITSQSIIGKLPVTDAPSAPSALTTETFTSGGSTWTTTETGPGSTVTASLMLNPTYSASDNAGIATNNAATSSGACTCPSQVTVTVTATPFVVTGGTLTGTATSTDSPQETSDIMSSNYPQESSVSSSSPQKSSVSSSSERSTTYAAPPQEAWTTRSVPGFIGVTIPSGGMSYPSVGSTSFPGSLKSSTTSCTETTSTYGSHVHPHTKATPILSSFSNYSSTSTGSLLGTSVGTGVGTAVTPITTLPSGILPPVSTSKPPIYSGNADVNAVGTESVALIVGLVALVLLF</sequence>
<evidence type="ECO:0000313" key="4">
    <source>
        <dbReference type="Proteomes" id="UP000019487"/>
    </source>
</evidence>
<protein>
    <submittedName>
        <fullName evidence="3">Uncharacterized protein</fullName>
    </submittedName>
</protein>
<dbReference type="EMBL" id="AYSA01000420">
    <property type="protein sequence ID" value="ESZ92149.1"/>
    <property type="molecule type" value="Genomic_DNA"/>
</dbReference>
<reference evidence="3 4" key="1">
    <citation type="journal article" date="2014" name="Genome Announc.">
        <title>Draft genome sequence of Sclerotinia borealis, a psychrophilic plant pathogenic fungus.</title>
        <authorList>
            <person name="Mardanov A.V."/>
            <person name="Beletsky A.V."/>
            <person name="Kadnikov V.V."/>
            <person name="Ignatov A.N."/>
            <person name="Ravin N.V."/>
        </authorList>
    </citation>
    <scope>NUCLEOTIDE SEQUENCE [LARGE SCALE GENOMIC DNA]</scope>
    <source>
        <strain evidence="4">F-4157</strain>
    </source>
</reference>
<keyword evidence="4" id="KW-1185">Reference proteome</keyword>
<feature type="compositionally biased region" description="Polar residues" evidence="1">
    <location>
        <begin position="490"/>
        <end position="499"/>
    </location>
</feature>
<feature type="compositionally biased region" description="Polar residues" evidence="1">
    <location>
        <begin position="189"/>
        <end position="212"/>
    </location>
</feature>
<feature type="compositionally biased region" description="Low complexity" evidence="1">
    <location>
        <begin position="500"/>
        <end position="526"/>
    </location>
</feature>
<evidence type="ECO:0000256" key="2">
    <source>
        <dbReference type="SAM" id="SignalP"/>
    </source>
</evidence>
<dbReference type="AlphaFoldDB" id="W9CBB1"/>
<feature type="compositionally biased region" description="Low complexity" evidence="1">
    <location>
        <begin position="161"/>
        <end position="188"/>
    </location>
</feature>
<dbReference type="Proteomes" id="UP000019487">
    <property type="component" value="Unassembled WGS sequence"/>
</dbReference>
<feature type="region of interest" description="Disordered" evidence="1">
    <location>
        <begin position="231"/>
        <end position="278"/>
    </location>
</feature>
<name>W9CBB1_SCLBF</name>
<feature type="compositionally biased region" description="Low complexity" evidence="1">
    <location>
        <begin position="479"/>
        <end position="489"/>
    </location>
</feature>
<comment type="caution">
    <text evidence="3">The sequence shown here is derived from an EMBL/GenBank/DDBJ whole genome shotgun (WGS) entry which is preliminary data.</text>
</comment>
<evidence type="ECO:0000313" key="3">
    <source>
        <dbReference type="EMBL" id="ESZ92149.1"/>
    </source>
</evidence>
<feature type="chain" id="PRO_5004918392" evidence="2">
    <location>
        <begin position="18"/>
        <end position="673"/>
    </location>
</feature>
<feature type="signal peptide" evidence="2">
    <location>
        <begin position="1"/>
        <end position="17"/>
    </location>
</feature>
<accession>W9CBB1</accession>
<gene>
    <name evidence="3" type="ORF">SBOR_7466</name>
</gene>
<dbReference type="OrthoDB" id="3564085at2759"/>
<feature type="compositionally biased region" description="Low complexity" evidence="1">
    <location>
        <begin position="245"/>
        <end position="275"/>
    </location>
</feature>
<feature type="region of interest" description="Disordered" evidence="1">
    <location>
        <begin position="146"/>
        <end position="212"/>
    </location>
</feature>
<feature type="region of interest" description="Disordered" evidence="1">
    <location>
        <begin position="479"/>
        <end position="535"/>
    </location>
</feature>
<feature type="compositionally biased region" description="Polar residues" evidence="1">
    <location>
        <begin position="146"/>
        <end position="160"/>
    </location>
</feature>
<dbReference type="STRING" id="1432307.W9CBB1"/>